<dbReference type="AlphaFoldDB" id="A0AA36HQL6"/>
<gene>
    <name evidence="2" type="ORF">EVOR1521_LOCUS3105</name>
</gene>
<name>A0AA36HQL6_9DINO</name>
<comment type="caution">
    <text evidence="2">The sequence shown here is derived from an EMBL/GenBank/DDBJ whole genome shotgun (WGS) entry which is preliminary data.</text>
</comment>
<sequence>MAEDAKALTRKLKAAEPVRVVEVLQKAQQQNLRLNLIHLNTALAVLADQREPPTDTARWQDACQLAERIPQMFVETDVVSSNILLRSPGWQQAQLDLRTFTEVTYVALGGKLDWPQVLRLLWAMRQSRGVGLAAYNAALVKLLWPQSMELLRWMPRSRLRPDVLSYTTVASQDSWLGAVNTLCDLCLARWQLDVVCCSTVLTSCVEANHWLQALRFQQVSWNQYCYNAILRGLRWQLCQHVFEEMVDVSLRPDAASQSLLTNSLAQAGLWRSALVSLSSYTYNSVLRCLVEASAWRRAFDLKGAPQPDSVVLSVATQNWPAALQVLAKQSGGGRPCSVRFGGPWRSALHLALHSIGGSWQRAVVQGERHELLSAQQSAGHWRGALASVLQMRWAELRLDTADLNMAISACEKSSTWRRGANLHRAMLAARLSASLETTSTCIKAYSTARRWAWALHFLRGGVDAAGAGDFGVLRNAGADALAKCRRWRQAVLLTGAASADVLFFSSLLTSLPSAALPAPMALNLVLTMDTQRVSLDAVACGLVADILPVEKLPEHLGRLQQLGLGACESHAKGASYACGLWATRFLSSWGIVIFGFGPFYL</sequence>
<evidence type="ECO:0000313" key="3">
    <source>
        <dbReference type="Proteomes" id="UP001178507"/>
    </source>
</evidence>
<protein>
    <recommendedName>
        <fullName evidence="4">Pentatricopeptide repeat-containing protein, chloroplastic</fullName>
    </recommendedName>
</protein>
<reference evidence="2" key="1">
    <citation type="submission" date="2023-08" db="EMBL/GenBank/DDBJ databases">
        <authorList>
            <person name="Chen Y."/>
            <person name="Shah S."/>
            <person name="Dougan E. K."/>
            <person name="Thang M."/>
            <person name="Chan C."/>
        </authorList>
    </citation>
    <scope>NUCLEOTIDE SEQUENCE</scope>
</reference>
<evidence type="ECO:0000313" key="2">
    <source>
        <dbReference type="EMBL" id="CAJ1373221.1"/>
    </source>
</evidence>
<dbReference type="Gene3D" id="1.25.40.10">
    <property type="entry name" value="Tetratricopeptide repeat domain"/>
    <property type="match status" value="3"/>
</dbReference>
<evidence type="ECO:0008006" key="4">
    <source>
        <dbReference type="Google" id="ProtNLM"/>
    </source>
</evidence>
<proteinExistence type="predicted"/>
<organism evidence="2 3">
    <name type="scientific">Effrenium voratum</name>
    <dbReference type="NCBI Taxonomy" id="2562239"/>
    <lineage>
        <taxon>Eukaryota</taxon>
        <taxon>Sar</taxon>
        <taxon>Alveolata</taxon>
        <taxon>Dinophyceae</taxon>
        <taxon>Suessiales</taxon>
        <taxon>Symbiodiniaceae</taxon>
        <taxon>Effrenium</taxon>
    </lineage>
</organism>
<dbReference type="EMBL" id="CAUJNA010000180">
    <property type="protein sequence ID" value="CAJ1373221.1"/>
    <property type="molecule type" value="Genomic_DNA"/>
</dbReference>
<dbReference type="PANTHER" id="PTHR47447">
    <property type="entry name" value="OS03G0856100 PROTEIN"/>
    <property type="match status" value="1"/>
</dbReference>
<keyword evidence="3" id="KW-1185">Reference proteome</keyword>
<evidence type="ECO:0000256" key="1">
    <source>
        <dbReference type="ARBA" id="ARBA00022737"/>
    </source>
</evidence>
<dbReference type="InterPro" id="IPR011990">
    <property type="entry name" value="TPR-like_helical_dom_sf"/>
</dbReference>
<keyword evidence="1" id="KW-0677">Repeat</keyword>
<dbReference type="PANTHER" id="PTHR47447:SF17">
    <property type="entry name" value="OS12G0638900 PROTEIN"/>
    <property type="match status" value="1"/>
</dbReference>
<accession>A0AA36HQL6</accession>
<dbReference type="Proteomes" id="UP001178507">
    <property type="component" value="Unassembled WGS sequence"/>
</dbReference>